<comment type="catalytic activity">
    <reaction evidence="1 8">
        <text>alpha,alpha-trehalose 6-phosphate + H2O = alpha,alpha-trehalose + phosphate</text>
        <dbReference type="Rhea" id="RHEA:23420"/>
        <dbReference type="ChEBI" id="CHEBI:15377"/>
        <dbReference type="ChEBI" id="CHEBI:16551"/>
        <dbReference type="ChEBI" id="CHEBI:43474"/>
        <dbReference type="ChEBI" id="CHEBI:58429"/>
        <dbReference type="EC" id="3.1.3.12"/>
    </reaction>
</comment>
<dbReference type="PANTHER" id="PTHR43768:SF29">
    <property type="entry name" value="TREHALOSE-PHOSPHATE PHOSPHATASE H-RELATED"/>
    <property type="match status" value="1"/>
</dbReference>
<protein>
    <recommendedName>
        <fullName evidence="8">Trehalose 6-phosphate phosphatase</fullName>
        <ecNumber evidence="8">3.1.3.12</ecNumber>
    </recommendedName>
</protein>
<comment type="function">
    <text evidence="7">Removes the phosphate from trehalose 6-phosphate to produce free trehalose. Trehalose accumulation in plant may improve abiotic stress tolerance.</text>
</comment>
<evidence type="ECO:0000256" key="8">
    <source>
        <dbReference type="RuleBase" id="RU361117"/>
    </source>
</evidence>
<dbReference type="FunFam" id="3.40.50.1000:FF:000073">
    <property type="entry name" value="Trehalose 6-phosphate phosphatase"/>
    <property type="match status" value="1"/>
</dbReference>
<evidence type="ECO:0000256" key="7">
    <source>
        <dbReference type="ARBA" id="ARBA00025274"/>
    </source>
</evidence>
<dbReference type="Gene3D" id="3.40.50.1000">
    <property type="entry name" value="HAD superfamily/HAD-like"/>
    <property type="match status" value="2"/>
</dbReference>
<evidence type="ECO:0000256" key="5">
    <source>
        <dbReference type="ARBA" id="ARBA00022801"/>
    </source>
</evidence>
<dbReference type="GO" id="GO:0005992">
    <property type="term" value="P:trehalose biosynthetic process"/>
    <property type="evidence" value="ECO:0007669"/>
    <property type="project" value="UniProtKB-UniPathway"/>
</dbReference>
<proteinExistence type="inferred from homology"/>
<comment type="pathway">
    <text evidence="3 8">Glycan biosynthesis; trehalose biosynthesis.</text>
</comment>
<dbReference type="InterPro" id="IPR023214">
    <property type="entry name" value="HAD_sf"/>
</dbReference>
<dbReference type="InterPro" id="IPR036412">
    <property type="entry name" value="HAD-like_sf"/>
</dbReference>
<dbReference type="CDD" id="cd01627">
    <property type="entry name" value="HAD_TPP"/>
    <property type="match status" value="1"/>
</dbReference>
<dbReference type="PANTHER" id="PTHR43768">
    <property type="entry name" value="TREHALOSE 6-PHOSPHATE PHOSPHATASE"/>
    <property type="match status" value="1"/>
</dbReference>
<name>A0A3P6FAB6_BRAOL</name>
<dbReference type="NCBIfam" id="TIGR01484">
    <property type="entry name" value="HAD-SF-IIB"/>
    <property type="match status" value="1"/>
</dbReference>
<dbReference type="GO" id="GO:0004805">
    <property type="term" value="F:trehalose-phosphatase activity"/>
    <property type="evidence" value="ECO:0007669"/>
    <property type="project" value="UniProtKB-EC"/>
</dbReference>
<dbReference type="InterPro" id="IPR003337">
    <property type="entry name" value="Trehalose_PPase"/>
</dbReference>
<evidence type="ECO:0000256" key="1">
    <source>
        <dbReference type="ARBA" id="ARBA00000500"/>
    </source>
</evidence>
<evidence type="ECO:0000256" key="2">
    <source>
        <dbReference type="ARBA" id="ARBA00001968"/>
    </source>
</evidence>
<dbReference type="UniPathway" id="UPA00299"/>
<dbReference type="AlphaFoldDB" id="A0A3P6FAB6"/>
<dbReference type="FunFam" id="3.30.70.1020:FF:000004">
    <property type="entry name" value="Trehalose 6-phosphate phosphatase"/>
    <property type="match status" value="1"/>
</dbReference>
<evidence type="ECO:0000256" key="4">
    <source>
        <dbReference type="ARBA" id="ARBA00008770"/>
    </source>
</evidence>
<keyword evidence="6" id="KW-0346">Stress response</keyword>
<dbReference type="FunFam" id="3.40.50.1000:FF:000099">
    <property type="entry name" value="Trehalose 6-phosphate phosphatase"/>
    <property type="match status" value="1"/>
</dbReference>
<dbReference type="SUPFAM" id="SSF56784">
    <property type="entry name" value="HAD-like"/>
    <property type="match status" value="1"/>
</dbReference>
<keyword evidence="5 8" id="KW-0378">Hydrolase</keyword>
<sequence>MGGGVLVNARGPRGGCWERFFLRGCWERYNAKINLKIVRFIEENTKPEKIETGDKSKTDATLTVKTKVLQDLIINNGGGLINSWVDSMRACSPTHLKSSMKQSSWLTEHPSALDMFDEILNVSEGKKIVMFLDYDGTLSPIVDDPDRAFMSKEMRRTVRKLAKCFPTAIVSGRCREKVYNFVKLTELYYAGSHGMDIKGPEQGSKYKDDKSLLCQPATEFLPMIDEVYQKLVDKTNFTPGANIENNKFCVSVHFRRVDEKNWSDLANQVRSVMKDYPELRLTQGRKVLEIRPIIKWDKGKALEFLLESLGYANCTDVFPLYIGDDRTDEDAFKILRERRQGLGILVSKIPKETNALYSLQEPDEVMNFLQRLVEWKQLRSGA</sequence>
<dbReference type="InterPro" id="IPR006379">
    <property type="entry name" value="HAD-SF_hydro_IIB"/>
</dbReference>
<comment type="cofactor">
    <cofactor evidence="2 8">
        <name>a divalent metal cation</name>
        <dbReference type="ChEBI" id="CHEBI:60240"/>
    </cofactor>
</comment>
<comment type="similarity">
    <text evidence="4 8">Belongs to the trehalose phosphatase family.</text>
</comment>
<dbReference type="NCBIfam" id="TIGR00685">
    <property type="entry name" value="T6PP"/>
    <property type="match status" value="1"/>
</dbReference>
<dbReference type="InterPro" id="IPR044651">
    <property type="entry name" value="OTSB-like"/>
</dbReference>
<evidence type="ECO:0000256" key="6">
    <source>
        <dbReference type="ARBA" id="ARBA00023016"/>
    </source>
</evidence>
<gene>
    <name evidence="9" type="ORF">BOLC7T46712H</name>
</gene>
<evidence type="ECO:0000256" key="3">
    <source>
        <dbReference type="ARBA" id="ARBA00005199"/>
    </source>
</evidence>
<organism evidence="9">
    <name type="scientific">Brassica oleracea</name>
    <name type="common">Wild cabbage</name>
    <dbReference type="NCBI Taxonomy" id="3712"/>
    <lineage>
        <taxon>Eukaryota</taxon>
        <taxon>Viridiplantae</taxon>
        <taxon>Streptophyta</taxon>
        <taxon>Embryophyta</taxon>
        <taxon>Tracheophyta</taxon>
        <taxon>Spermatophyta</taxon>
        <taxon>Magnoliopsida</taxon>
        <taxon>eudicotyledons</taxon>
        <taxon>Gunneridae</taxon>
        <taxon>Pentapetalae</taxon>
        <taxon>rosids</taxon>
        <taxon>malvids</taxon>
        <taxon>Brassicales</taxon>
        <taxon>Brassicaceae</taxon>
        <taxon>Brassiceae</taxon>
        <taxon>Brassica</taxon>
    </lineage>
</organism>
<dbReference type="EC" id="3.1.3.12" evidence="8"/>
<dbReference type="Pfam" id="PF02358">
    <property type="entry name" value="Trehalose_PPase"/>
    <property type="match status" value="1"/>
</dbReference>
<dbReference type="EMBL" id="LR031876">
    <property type="protein sequence ID" value="VDD41152.1"/>
    <property type="molecule type" value="Genomic_DNA"/>
</dbReference>
<reference evidence="9" key="1">
    <citation type="submission" date="2018-11" db="EMBL/GenBank/DDBJ databases">
        <authorList>
            <consortium name="Genoscope - CEA"/>
            <person name="William W."/>
        </authorList>
    </citation>
    <scope>NUCLEOTIDE SEQUENCE</scope>
</reference>
<accession>A0A3P6FAB6</accession>
<evidence type="ECO:0000313" key="9">
    <source>
        <dbReference type="EMBL" id="VDD41152.1"/>
    </source>
</evidence>